<keyword evidence="4" id="KW-1185">Reference proteome</keyword>
<feature type="domain" description="LysM" evidence="2">
    <location>
        <begin position="25"/>
        <end position="68"/>
    </location>
</feature>
<dbReference type="PROSITE" id="PS51782">
    <property type="entry name" value="LYSM"/>
    <property type="match status" value="3"/>
</dbReference>
<dbReference type="PANTHER" id="PTHR33734:SF22">
    <property type="entry name" value="MEMBRANE-BOUND LYTIC MUREIN TRANSGLYCOSYLASE D"/>
    <property type="match status" value="1"/>
</dbReference>
<name>A0A9X1H9H6_9FLAO</name>
<evidence type="ECO:0000313" key="3">
    <source>
        <dbReference type="EMBL" id="MBZ4034558.1"/>
    </source>
</evidence>
<feature type="signal peptide" evidence="1">
    <location>
        <begin position="1"/>
        <end position="20"/>
    </location>
</feature>
<reference evidence="3 4" key="1">
    <citation type="journal article" date="2023" name="Antonie Van Leeuwenhoek">
        <title>Flavobacterium potami sp. nov., a multi-metal resistance genes harbouring bacterium isolated from shallow river silt.</title>
        <authorList>
            <person name="Li S."/>
            <person name="Mao S."/>
            <person name="Mu W."/>
            <person name="Guo B."/>
            <person name="Li C."/>
            <person name="Zhu Q."/>
            <person name="Hou X."/>
            <person name="Zhao Y."/>
            <person name="Wei S."/>
            <person name="Liu H."/>
            <person name="Liu A."/>
        </authorList>
    </citation>
    <scope>NUCLEOTIDE SEQUENCE [LARGE SCALE GENOMIC DNA]</scope>
    <source>
        <strain evidence="3 4">17A</strain>
    </source>
</reference>
<accession>A0A9X1H9H6</accession>
<dbReference type="GO" id="GO:0008932">
    <property type="term" value="F:lytic endotransglycosylase activity"/>
    <property type="evidence" value="ECO:0007669"/>
    <property type="project" value="TreeGrafter"/>
</dbReference>
<comment type="caution">
    <text evidence="3">The sequence shown here is derived from an EMBL/GenBank/DDBJ whole genome shotgun (WGS) entry which is preliminary data.</text>
</comment>
<proteinExistence type="predicted"/>
<dbReference type="Proteomes" id="UP001139366">
    <property type="component" value="Unassembled WGS sequence"/>
</dbReference>
<feature type="domain" description="LysM" evidence="2">
    <location>
        <begin position="92"/>
        <end position="136"/>
    </location>
</feature>
<dbReference type="InterPro" id="IPR018392">
    <property type="entry name" value="LysM"/>
</dbReference>
<dbReference type="InterPro" id="IPR036779">
    <property type="entry name" value="LysM_dom_sf"/>
</dbReference>
<evidence type="ECO:0000256" key="1">
    <source>
        <dbReference type="SAM" id="SignalP"/>
    </source>
</evidence>
<dbReference type="SUPFAM" id="SSF53822">
    <property type="entry name" value="Periplasmic binding protein-like I"/>
    <property type="match status" value="1"/>
</dbReference>
<dbReference type="RefSeq" id="WP_223705274.1">
    <property type="nucleotide sequence ID" value="NZ_JAINUY010000002.1"/>
</dbReference>
<dbReference type="SUPFAM" id="SSF54106">
    <property type="entry name" value="LysM domain"/>
    <property type="match status" value="4"/>
</dbReference>
<dbReference type="CDD" id="cd00118">
    <property type="entry name" value="LysM"/>
    <property type="match status" value="4"/>
</dbReference>
<dbReference type="SMART" id="SM00257">
    <property type="entry name" value="LysM"/>
    <property type="match status" value="4"/>
</dbReference>
<dbReference type="Gene3D" id="3.40.50.2300">
    <property type="match status" value="1"/>
</dbReference>
<keyword evidence="1" id="KW-0732">Signal</keyword>
<dbReference type="AlphaFoldDB" id="A0A9X1H9H6"/>
<dbReference type="Gene3D" id="3.10.350.10">
    <property type="entry name" value="LysM domain"/>
    <property type="match status" value="4"/>
</dbReference>
<dbReference type="PANTHER" id="PTHR33734">
    <property type="entry name" value="LYSM DOMAIN-CONTAINING GPI-ANCHORED PROTEIN 2"/>
    <property type="match status" value="1"/>
</dbReference>
<dbReference type="InterPro" id="IPR028082">
    <property type="entry name" value="Peripla_BP_I"/>
</dbReference>
<evidence type="ECO:0000313" key="4">
    <source>
        <dbReference type="Proteomes" id="UP001139366"/>
    </source>
</evidence>
<dbReference type="Pfam" id="PF01476">
    <property type="entry name" value="LysM"/>
    <property type="match status" value="4"/>
</dbReference>
<sequence length="690" mass="76488">MKYYLTLLSLVFFISSSAFSQEKVVKYKVSSGETINQIAQKFKVTPYDIYQLNPDARKGVTPNSVLLIPTKTGEAKKEVSETKTATTSGKEIIHEVQPKETFYSIEHKYGISDEALKAANPFLEKTGVQIGQKLVIPAKGSAPKTASKPAKEKVAEKYVYHDVQPKETKFGIAKQYNMTVDELEKRNPDIVNNLPVGYRLTIKGKAPKTESAPVETAKAVETKKTAETSKKAVTYMEYQVKPKETFYSLGRVFHLSQDELVALNPSLSEGVKEGMVLKVPTGYVAPAPIVTAQIPDKPADSSVSKPVENTGSGIKIVDKVKSTENDNVEIVELSKKRGANERKKVVLLLPFNMSKIQSDTTGTGNRIKNDKFLNMTLDFYAGAMMAIDSAKTLKLPIDVAIYDSQETKTTSNVSGLISKLQDADAVVGPFYQSNAEATANTLRMYNVPVISPLSKDSANPIENLYQSIPASDVIKNAMFDYMRSKNGNIVAVVDKKKESIINYIKQNQRGVAFASLTETGGLDAASLKSLLMPNRMNYVVMETGNTAMVKATIKAMIDSQKTCQVQLVILEPNSTLDTDEISFENLVKLKLMYPSVTRESDEQSVLIFEKEYRLKNKANPTTYATRGFDVTFDTMMRLVQGKTFQETADLMTTQQVDNKFQYYRKEDGGHANKGVYILYYDSDLTLKVAN</sequence>
<dbReference type="EMBL" id="JAINUY010000002">
    <property type="protein sequence ID" value="MBZ4034558.1"/>
    <property type="molecule type" value="Genomic_DNA"/>
</dbReference>
<organism evidence="3 4">
    <name type="scientific">Flavobacterium potami</name>
    <dbReference type="NCBI Taxonomy" id="2872310"/>
    <lineage>
        <taxon>Bacteria</taxon>
        <taxon>Pseudomonadati</taxon>
        <taxon>Bacteroidota</taxon>
        <taxon>Flavobacteriia</taxon>
        <taxon>Flavobacteriales</taxon>
        <taxon>Flavobacteriaceae</taxon>
        <taxon>Flavobacterium</taxon>
    </lineage>
</organism>
<protein>
    <submittedName>
        <fullName evidence="3">LysM peptidoglycan-binding domain-containing protein</fullName>
    </submittedName>
</protein>
<feature type="chain" id="PRO_5040725404" evidence="1">
    <location>
        <begin position="21"/>
        <end position="690"/>
    </location>
</feature>
<evidence type="ECO:0000259" key="2">
    <source>
        <dbReference type="PROSITE" id="PS51782"/>
    </source>
</evidence>
<feature type="domain" description="LysM" evidence="2">
    <location>
        <begin position="159"/>
        <end position="202"/>
    </location>
</feature>
<gene>
    <name evidence="3" type="ORF">K6T82_07255</name>
</gene>